<dbReference type="Gene3D" id="3.30.70.1230">
    <property type="entry name" value="Nucleotide cyclase"/>
    <property type="match status" value="1"/>
</dbReference>
<organism evidence="10 11">
    <name type="scientific">Mesorhabditis belari</name>
    <dbReference type="NCBI Taxonomy" id="2138241"/>
    <lineage>
        <taxon>Eukaryota</taxon>
        <taxon>Metazoa</taxon>
        <taxon>Ecdysozoa</taxon>
        <taxon>Nematoda</taxon>
        <taxon>Chromadorea</taxon>
        <taxon>Rhabditida</taxon>
        <taxon>Rhabditina</taxon>
        <taxon>Rhabditomorpha</taxon>
        <taxon>Rhabditoidea</taxon>
        <taxon>Rhabditidae</taxon>
        <taxon>Mesorhabditinae</taxon>
        <taxon>Mesorhabditis</taxon>
    </lineage>
</organism>
<dbReference type="Gene3D" id="1.10.510.10">
    <property type="entry name" value="Transferase(Phosphotransferase) domain 1"/>
    <property type="match status" value="1"/>
</dbReference>
<dbReference type="GO" id="GO:0035556">
    <property type="term" value="P:intracellular signal transduction"/>
    <property type="evidence" value="ECO:0007669"/>
    <property type="project" value="InterPro"/>
</dbReference>
<dbReference type="GO" id="GO:0004672">
    <property type="term" value="F:protein kinase activity"/>
    <property type="evidence" value="ECO:0007669"/>
    <property type="project" value="InterPro"/>
</dbReference>
<dbReference type="WBParaSite" id="MBELARI_LOCUS20702">
    <property type="protein sequence ID" value="MBELARI_LOCUS20702"/>
    <property type="gene ID" value="MBELARI_LOCUS20702"/>
</dbReference>
<name>A0AAF3J7B1_9BILA</name>
<keyword evidence="7" id="KW-0325">Glycoprotein</keyword>
<protein>
    <recommendedName>
        <fullName evidence="9">Guanylate cyclase domain-containing protein</fullName>
    </recommendedName>
</protein>
<dbReference type="InterPro" id="IPR029787">
    <property type="entry name" value="Nucleotide_cyclase"/>
</dbReference>
<sequence>MRSLRSSKSSVSGTGSKFSFGSKHNDSGPIEYFLLMGDPLMAMKHKVVSRLTIKDHHELRLIRRMEHDNVHRFIGLCEEASPVLTIWRLASRGSLEQVLTGSSMNIDGFFMYSLIRDLVEGMCYINKSFLKGHRRLSSQVCYIDDRWQLKGSDRKQNLMDHVFNILENYAETLEKEVQDRTGELVEKKKKNVVKFTNLAAKCTPLQIVNLLNDLYSTFDQIIEEHGVYKGKGVMSTYWLLGRVDEPILPSMSQNRNEEPLVQPRGVEESRFDPMIEDLGGEQVEDLGIYRSHLKKLPINQPDEIQPA</sequence>
<evidence type="ECO:0000256" key="3">
    <source>
        <dbReference type="ARBA" id="ARBA00022692"/>
    </source>
</evidence>
<dbReference type="InterPro" id="IPR050401">
    <property type="entry name" value="Cyclic_nucleotide_synthase"/>
</dbReference>
<keyword evidence="3" id="KW-0812">Transmembrane</keyword>
<dbReference type="GO" id="GO:0001653">
    <property type="term" value="F:peptide receptor activity"/>
    <property type="evidence" value="ECO:0007669"/>
    <property type="project" value="TreeGrafter"/>
</dbReference>
<dbReference type="GO" id="GO:0005886">
    <property type="term" value="C:plasma membrane"/>
    <property type="evidence" value="ECO:0007669"/>
    <property type="project" value="TreeGrafter"/>
</dbReference>
<dbReference type="Proteomes" id="UP000887575">
    <property type="component" value="Unassembled WGS sequence"/>
</dbReference>
<evidence type="ECO:0000256" key="5">
    <source>
        <dbReference type="ARBA" id="ARBA00022989"/>
    </source>
</evidence>
<evidence type="ECO:0000259" key="9">
    <source>
        <dbReference type="PROSITE" id="PS50125"/>
    </source>
</evidence>
<comment type="catalytic activity">
    <reaction evidence="1">
        <text>GTP = 3',5'-cyclic GMP + diphosphate</text>
        <dbReference type="Rhea" id="RHEA:13665"/>
        <dbReference type="ChEBI" id="CHEBI:33019"/>
        <dbReference type="ChEBI" id="CHEBI:37565"/>
        <dbReference type="ChEBI" id="CHEBI:57746"/>
        <dbReference type="EC" id="4.6.1.2"/>
    </reaction>
</comment>
<accession>A0AAF3J7B1</accession>
<feature type="domain" description="Guanylate cyclase" evidence="9">
    <location>
        <begin position="191"/>
        <end position="237"/>
    </location>
</feature>
<dbReference type="InterPro" id="IPR001245">
    <property type="entry name" value="Ser-Thr/Tyr_kinase_cat_dom"/>
</dbReference>
<evidence type="ECO:0000256" key="1">
    <source>
        <dbReference type="ARBA" id="ARBA00001436"/>
    </source>
</evidence>
<dbReference type="PANTHER" id="PTHR11920:SF501">
    <property type="entry name" value="GUANYLATE CYCLASE 32E"/>
    <property type="match status" value="1"/>
</dbReference>
<evidence type="ECO:0000256" key="6">
    <source>
        <dbReference type="ARBA" id="ARBA00023136"/>
    </source>
</evidence>
<reference evidence="11" key="1">
    <citation type="submission" date="2024-02" db="UniProtKB">
        <authorList>
            <consortium name="WormBaseParasite"/>
        </authorList>
    </citation>
    <scope>IDENTIFICATION</scope>
</reference>
<dbReference type="SUPFAM" id="SSF56112">
    <property type="entry name" value="Protein kinase-like (PK-like)"/>
    <property type="match status" value="1"/>
</dbReference>
<evidence type="ECO:0000256" key="8">
    <source>
        <dbReference type="ARBA" id="ARBA00023239"/>
    </source>
</evidence>
<dbReference type="InterPro" id="IPR011009">
    <property type="entry name" value="Kinase-like_dom_sf"/>
</dbReference>
<evidence type="ECO:0000313" key="10">
    <source>
        <dbReference type="Proteomes" id="UP000887575"/>
    </source>
</evidence>
<keyword evidence="4" id="KW-0547">Nucleotide-binding</keyword>
<evidence type="ECO:0000313" key="11">
    <source>
        <dbReference type="WBParaSite" id="MBELARI_LOCUS20702"/>
    </source>
</evidence>
<dbReference type="PANTHER" id="PTHR11920">
    <property type="entry name" value="GUANYLYL CYCLASE"/>
    <property type="match status" value="1"/>
</dbReference>
<evidence type="ECO:0000256" key="4">
    <source>
        <dbReference type="ARBA" id="ARBA00022741"/>
    </source>
</evidence>
<dbReference type="GO" id="GO:0000166">
    <property type="term" value="F:nucleotide binding"/>
    <property type="evidence" value="ECO:0007669"/>
    <property type="project" value="UniProtKB-KW"/>
</dbReference>
<dbReference type="InterPro" id="IPR001054">
    <property type="entry name" value="A/G_cyclase"/>
</dbReference>
<dbReference type="SUPFAM" id="SSF55073">
    <property type="entry name" value="Nucleotide cyclase"/>
    <property type="match status" value="1"/>
</dbReference>
<proteinExistence type="predicted"/>
<dbReference type="Pfam" id="PF07714">
    <property type="entry name" value="PK_Tyr_Ser-Thr"/>
    <property type="match status" value="1"/>
</dbReference>
<dbReference type="AlphaFoldDB" id="A0AAF3J7B1"/>
<keyword evidence="10" id="KW-1185">Reference proteome</keyword>
<dbReference type="Pfam" id="PF00211">
    <property type="entry name" value="Guanylate_cyc"/>
    <property type="match status" value="1"/>
</dbReference>
<keyword evidence="8" id="KW-0456">Lyase</keyword>
<dbReference type="PROSITE" id="PS50125">
    <property type="entry name" value="GUANYLATE_CYCLASE_2"/>
    <property type="match status" value="1"/>
</dbReference>
<dbReference type="GO" id="GO:0007168">
    <property type="term" value="P:receptor guanylyl cyclase signaling pathway"/>
    <property type="evidence" value="ECO:0007669"/>
    <property type="project" value="TreeGrafter"/>
</dbReference>
<keyword evidence="5" id="KW-1133">Transmembrane helix</keyword>
<comment type="subcellular location">
    <subcellularLocation>
        <location evidence="2">Membrane</location>
        <topology evidence="2">Single-pass membrane protein</topology>
    </subcellularLocation>
</comment>
<keyword evidence="6" id="KW-0472">Membrane</keyword>
<evidence type="ECO:0000256" key="2">
    <source>
        <dbReference type="ARBA" id="ARBA00004167"/>
    </source>
</evidence>
<dbReference type="GO" id="GO:0004016">
    <property type="term" value="F:adenylate cyclase activity"/>
    <property type="evidence" value="ECO:0007669"/>
    <property type="project" value="TreeGrafter"/>
</dbReference>
<dbReference type="GO" id="GO:0004383">
    <property type="term" value="F:guanylate cyclase activity"/>
    <property type="evidence" value="ECO:0007669"/>
    <property type="project" value="UniProtKB-EC"/>
</dbReference>
<evidence type="ECO:0000256" key="7">
    <source>
        <dbReference type="ARBA" id="ARBA00023180"/>
    </source>
</evidence>